<dbReference type="InterPro" id="IPR033175">
    <property type="entry name" value="PSD-A"/>
</dbReference>
<reference evidence="13 14" key="1">
    <citation type="submission" date="2020-08" db="EMBL/GenBank/DDBJ databases">
        <title>Genomic Encyclopedia of Type Strains, Phase IV (KMG-IV): sequencing the most valuable type-strain genomes for metagenomic binning, comparative biology and taxonomic classification.</title>
        <authorList>
            <person name="Goeker M."/>
        </authorList>
    </citation>
    <scope>NUCLEOTIDE SEQUENCE [LARGE SCALE GENOMIC DNA]</scope>
    <source>
        <strain evidence="13 14">DSM 11275</strain>
    </source>
</reference>
<dbReference type="AlphaFoldDB" id="A0A7W8FDW1"/>
<protein>
    <recommendedName>
        <fullName evidence="11">Phosphatidylserine decarboxylase proenzyme</fullName>
        <ecNumber evidence="11">4.1.1.65</ecNumber>
    </recommendedName>
    <component>
        <recommendedName>
            <fullName evidence="11">Phosphatidylserine decarboxylase alpha chain</fullName>
        </recommendedName>
    </component>
    <component>
        <recommendedName>
            <fullName evidence="11">Phosphatidylserine decarboxylase beta chain</fullName>
        </recommendedName>
    </component>
</protein>
<comment type="subunit">
    <text evidence="11">Heterodimer of a large membrane-associated beta subunit and a small pyruvoyl-containing alpha subunit.</text>
</comment>
<keyword evidence="3 11" id="KW-0210">Decarboxylase</keyword>
<gene>
    <name evidence="11" type="primary">psd</name>
    <name evidence="13" type="ORF">HNQ38_000206</name>
</gene>
<dbReference type="EC" id="4.1.1.65" evidence="11"/>
<feature type="site" description="Cleavage (non-hydrolytic); by autocatalysis" evidence="11">
    <location>
        <begin position="180"/>
        <end position="181"/>
    </location>
</feature>
<dbReference type="GO" id="GO:0005886">
    <property type="term" value="C:plasma membrane"/>
    <property type="evidence" value="ECO:0007669"/>
    <property type="project" value="UniProtKB-SubCell"/>
</dbReference>
<sequence length="212" mass="23428">MKKPSVGLAREGLPIICLCAFSSLILSLIGCWPVAIIFLCITWFACFFFRDPERAVPAEKGLVVSPADGKVVRIQELPEPFEGEKRLCVSVFMSLFSVHVNRMPVDGKITSILYSPGKFFNAAWDKASEFNERCAYKLTSKDDTFAMVQIAGLVAQRIVCRVENGEELERGERFGMIKFGSRVDVYLPASYAPSVAVGQQVFAGQTVLAKKS</sequence>
<evidence type="ECO:0000256" key="6">
    <source>
        <dbReference type="ARBA" id="ARBA00023145"/>
    </source>
</evidence>
<dbReference type="HAMAP" id="MF_00664">
    <property type="entry name" value="PS_decarb_PSD_A"/>
    <property type="match status" value="1"/>
</dbReference>
<feature type="chain" id="PRO_5031648164" description="Phosphatidylserine decarboxylase alpha chain" evidence="11">
    <location>
        <begin position="181"/>
        <end position="212"/>
    </location>
</feature>
<keyword evidence="10 11" id="KW-0670">Pyruvate</keyword>
<dbReference type="Pfam" id="PF02666">
    <property type="entry name" value="PS_Dcarbxylase"/>
    <property type="match status" value="1"/>
</dbReference>
<dbReference type="PANTHER" id="PTHR35809:SF1">
    <property type="entry name" value="ARCHAETIDYLSERINE DECARBOXYLASE PROENZYME-RELATED"/>
    <property type="match status" value="1"/>
</dbReference>
<dbReference type="Proteomes" id="UP000539075">
    <property type="component" value="Unassembled WGS sequence"/>
</dbReference>
<comment type="pathway">
    <text evidence="11">Phospholipid metabolism; phosphatidylethanolamine biosynthesis; phosphatidylethanolamine from CDP-diacylglycerol: step 2/2.</text>
</comment>
<feature type="transmembrane region" description="Helical" evidence="12">
    <location>
        <begin position="12"/>
        <end position="45"/>
    </location>
</feature>
<comment type="caution">
    <text evidence="13">The sequence shown here is derived from an EMBL/GenBank/DDBJ whole genome shotgun (WGS) entry which is preliminary data.</text>
</comment>
<keyword evidence="8 11" id="KW-0456">Lyase</keyword>
<evidence type="ECO:0000256" key="2">
    <source>
        <dbReference type="ARBA" id="ARBA00022516"/>
    </source>
</evidence>
<dbReference type="RefSeq" id="WP_183717387.1">
    <property type="nucleotide sequence ID" value="NZ_JACHGO010000001.1"/>
</dbReference>
<name>A0A7W8FDW1_9BACT</name>
<comment type="similarity">
    <text evidence="11">Belongs to the phosphatidylserine decarboxylase family. PSD-A subfamily.</text>
</comment>
<keyword evidence="1 11" id="KW-1003">Cell membrane</keyword>
<evidence type="ECO:0000313" key="14">
    <source>
        <dbReference type="Proteomes" id="UP000539075"/>
    </source>
</evidence>
<dbReference type="InterPro" id="IPR003817">
    <property type="entry name" value="PS_Dcarbxylase"/>
</dbReference>
<keyword evidence="12" id="KW-0812">Transmembrane</keyword>
<comment type="catalytic activity">
    <reaction evidence="11">
        <text>a 1,2-diacyl-sn-glycero-3-phospho-L-serine + H(+) = a 1,2-diacyl-sn-glycero-3-phosphoethanolamine + CO2</text>
        <dbReference type="Rhea" id="RHEA:20828"/>
        <dbReference type="ChEBI" id="CHEBI:15378"/>
        <dbReference type="ChEBI" id="CHEBI:16526"/>
        <dbReference type="ChEBI" id="CHEBI:57262"/>
        <dbReference type="ChEBI" id="CHEBI:64612"/>
        <dbReference type="EC" id="4.1.1.65"/>
    </reaction>
</comment>
<feature type="chain" id="PRO_5031648165" description="Phosphatidylserine decarboxylase beta chain" evidence="11">
    <location>
        <begin position="1"/>
        <end position="180"/>
    </location>
</feature>
<accession>A0A7W8FDW1</accession>
<evidence type="ECO:0000256" key="9">
    <source>
        <dbReference type="ARBA" id="ARBA00023264"/>
    </source>
</evidence>
<dbReference type="NCBIfam" id="NF003678">
    <property type="entry name" value="PRK05305.1-2"/>
    <property type="match status" value="1"/>
</dbReference>
<comment type="function">
    <text evidence="11">Catalyzes the formation of phosphatidylethanolamine (PtdEtn) from phosphatidylserine (PtdSer).</text>
</comment>
<keyword evidence="12" id="KW-1133">Transmembrane helix</keyword>
<dbReference type="NCBIfam" id="NF003685">
    <property type="entry name" value="PRK05305.2-5"/>
    <property type="match status" value="1"/>
</dbReference>
<feature type="modified residue" description="Pyruvic acid (Ser); by autocatalysis" evidence="11">
    <location>
        <position position="181"/>
    </location>
</feature>
<evidence type="ECO:0000313" key="13">
    <source>
        <dbReference type="EMBL" id="MBB5142143.1"/>
    </source>
</evidence>
<comment type="cofactor">
    <cofactor evidence="11">
        <name>pyruvate</name>
        <dbReference type="ChEBI" id="CHEBI:15361"/>
    </cofactor>
    <text evidence="11">Binds 1 pyruvoyl group covalently per subunit.</text>
</comment>
<dbReference type="PROSITE" id="PS51257">
    <property type="entry name" value="PROKAR_LIPOPROTEIN"/>
    <property type="match status" value="1"/>
</dbReference>
<evidence type="ECO:0000256" key="7">
    <source>
        <dbReference type="ARBA" id="ARBA00023209"/>
    </source>
</evidence>
<dbReference type="GO" id="GO:0004609">
    <property type="term" value="F:phosphatidylserine decarboxylase activity"/>
    <property type="evidence" value="ECO:0007669"/>
    <property type="project" value="UniProtKB-UniRule"/>
</dbReference>
<keyword evidence="7 11" id="KW-0594">Phospholipid biosynthesis</keyword>
<evidence type="ECO:0000256" key="12">
    <source>
        <dbReference type="SAM" id="Phobius"/>
    </source>
</evidence>
<dbReference type="EMBL" id="JACHGO010000001">
    <property type="protein sequence ID" value="MBB5142143.1"/>
    <property type="molecule type" value="Genomic_DNA"/>
</dbReference>
<evidence type="ECO:0000256" key="3">
    <source>
        <dbReference type="ARBA" id="ARBA00022793"/>
    </source>
</evidence>
<organism evidence="13 14">
    <name type="scientific">Desulfovibrio intestinalis</name>
    <dbReference type="NCBI Taxonomy" id="58621"/>
    <lineage>
        <taxon>Bacteria</taxon>
        <taxon>Pseudomonadati</taxon>
        <taxon>Thermodesulfobacteriota</taxon>
        <taxon>Desulfovibrionia</taxon>
        <taxon>Desulfovibrionales</taxon>
        <taxon>Desulfovibrionaceae</taxon>
        <taxon>Desulfovibrio</taxon>
    </lineage>
</organism>
<evidence type="ECO:0000256" key="1">
    <source>
        <dbReference type="ARBA" id="ARBA00022475"/>
    </source>
</evidence>
<keyword evidence="2 11" id="KW-0444">Lipid biosynthesis</keyword>
<dbReference type="UniPathway" id="UPA00558">
    <property type="reaction ID" value="UER00616"/>
</dbReference>
<dbReference type="GO" id="GO:0006646">
    <property type="term" value="P:phosphatidylethanolamine biosynthetic process"/>
    <property type="evidence" value="ECO:0007669"/>
    <property type="project" value="UniProtKB-UniRule"/>
</dbReference>
<evidence type="ECO:0000256" key="11">
    <source>
        <dbReference type="HAMAP-Rule" id="MF_00664"/>
    </source>
</evidence>
<comment type="PTM">
    <text evidence="11">Is synthesized initially as an inactive proenzyme. Formation of the active enzyme involves a self-maturation process in which the active site pyruvoyl group is generated from an internal serine residue via an autocatalytic post-translational modification. Two non-identical subunits are generated from the proenzyme in this reaction, and the pyruvate is formed at the N-terminus of the alpha chain, which is derived from the carboxyl end of the proenzyme. The post-translation cleavage follows an unusual pathway, termed non-hydrolytic serinolysis, in which the side chain hydroxyl group of the serine supplies its oxygen atom to form the C-terminus of the beta chain, while the remainder of the serine residue undergoes an oxidative deamination to produce ammonia and the pyruvoyl prosthetic group on the alpha chain.</text>
</comment>
<keyword evidence="5 11" id="KW-0472">Membrane</keyword>
<keyword evidence="14" id="KW-1185">Reference proteome</keyword>
<keyword evidence="4 11" id="KW-0443">Lipid metabolism</keyword>
<feature type="active site" description="Schiff-base intermediate with substrate; via pyruvic acid" evidence="11">
    <location>
        <position position="181"/>
    </location>
</feature>
<keyword evidence="6 11" id="KW-0865">Zymogen</keyword>
<evidence type="ECO:0000256" key="4">
    <source>
        <dbReference type="ARBA" id="ARBA00023098"/>
    </source>
</evidence>
<proteinExistence type="inferred from homology"/>
<evidence type="ECO:0000256" key="5">
    <source>
        <dbReference type="ARBA" id="ARBA00023136"/>
    </source>
</evidence>
<dbReference type="PANTHER" id="PTHR35809">
    <property type="entry name" value="ARCHAETIDYLSERINE DECARBOXYLASE PROENZYME-RELATED"/>
    <property type="match status" value="1"/>
</dbReference>
<evidence type="ECO:0000256" key="10">
    <source>
        <dbReference type="ARBA" id="ARBA00023317"/>
    </source>
</evidence>
<comment type="subcellular location">
    <subcellularLocation>
        <location evidence="11">Cell membrane</location>
        <topology evidence="11">Peripheral membrane protein</topology>
    </subcellularLocation>
</comment>
<keyword evidence="9 11" id="KW-1208">Phospholipid metabolism</keyword>
<evidence type="ECO:0000256" key="8">
    <source>
        <dbReference type="ARBA" id="ARBA00023239"/>
    </source>
</evidence>